<name>A0A8X6YGZ6_9ARAC</name>
<keyword evidence="3" id="KW-1185">Reference proteome</keyword>
<dbReference type="PANTHER" id="PTHR31118">
    <property type="entry name" value="CYCLASE-LIKE PROTEIN 2"/>
    <property type="match status" value="1"/>
</dbReference>
<dbReference type="Proteomes" id="UP000886998">
    <property type="component" value="Unassembled WGS sequence"/>
</dbReference>
<proteinExistence type="inferred from homology"/>
<reference evidence="2" key="1">
    <citation type="submission" date="2020-08" db="EMBL/GenBank/DDBJ databases">
        <title>Multicomponent nature underlies the extraordinary mechanical properties of spider dragline silk.</title>
        <authorList>
            <person name="Kono N."/>
            <person name="Nakamura H."/>
            <person name="Mori M."/>
            <person name="Yoshida Y."/>
            <person name="Ohtoshi R."/>
            <person name="Malay A.D."/>
            <person name="Moran D.A.P."/>
            <person name="Tomita M."/>
            <person name="Numata K."/>
            <person name="Arakawa K."/>
        </authorList>
    </citation>
    <scope>NUCLEOTIDE SEQUENCE</scope>
</reference>
<evidence type="ECO:0000313" key="3">
    <source>
        <dbReference type="Proteomes" id="UP000886998"/>
    </source>
</evidence>
<protein>
    <submittedName>
        <fullName evidence="2">DUF4817 domain-containing protein</fullName>
    </submittedName>
</protein>
<evidence type="ECO:0000313" key="2">
    <source>
        <dbReference type="EMBL" id="GFY71259.1"/>
    </source>
</evidence>
<dbReference type="OrthoDB" id="7108654at2759"/>
<gene>
    <name evidence="2" type="primary">NCL1_19723</name>
    <name evidence="2" type="ORF">TNIN_444931</name>
</gene>
<sequence length="306" mass="34531">MVYGTFLFGIQTWESLFAIHHTEFRTMFSPCTLYIFLHMVSIAKAAPIPLEMIDMSYVFDNTTLHWPTQKKFELFVLENGTQEEGYWLQIEEYFSGIHVGTHMDAPCHFAKGRWSIDQIPISHLIAPAAVIDISKKAEEDRDALVQVDDFENWEIMTGQSLDGTIVMIRSGWGKRWNDREAFVGTAGNDTTKLHYPGISEEAAQWLVDNRNVYGVGSEALSLDNGPSQELMAHRIILDKNVFGLENVANMDMLPIYGATLHVLPMKIGNGSGAPTRIIATFPKILYGKDGKAVTERTLREIIIFNK</sequence>
<dbReference type="EMBL" id="BMAV01018713">
    <property type="protein sequence ID" value="GFY71259.1"/>
    <property type="molecule type" value="Genomic_DNA"/>
</dbReference>
<dbReference type="Pfam" id="PF04199">
    <property type="entry name" value="Cyclase"/>
    <property type="match status" value="1"/>
</dbReference>
<dbReference type="GO" id="GO:0019441">
    <property type="term" value="P:L-tryptophan catabolic process to kynurenine"/>
    <property type="evidence" value="ECO:0007669"/>
    <property type="project" value="InterPro"/>
</dbReference>
<evidence type="ECO:0000256" key="1">
    <source>
        <dbReference type="ARBA" id="ARBA00007865"/>
    </source>
</evidence>
<comment type="caution">
    <text evidence="2">The sequence shown here is derived from an EMBL/GenBank/DDBJ whole genome shotgun (WGS) entry which is preliminary data.</text>
</comment>
<dbReference type="InterPro" id="IPR007325">
    <property type="entry name" value="KFase/CYL"/>
</dbReference>
<accession>A0A8X6YGZ6</accession>
<comment type="similarity">
    <text evidence="1">Belongs to the Cyclase 1 superfamily.</text>
</comment>
<dbReference type="SUPFAM" id="SSF102198">
    <property type="entry name" value="Putative cyclase"/>
    <property type="match status" value="1"/>
</dbReference>
<organism evidence="2 3">
    <name type="scientific">Trichonephila inaurata madagascariensis</name>
    <dbReference type="NCBI Taxonomy" id="2747483"/>
    <lineage>
        <taxon>Eukaryota</taxon>
        <taxon>Metazoa</taxon>
        <taxon>Ecdysozoa</taxon>
        <taxon>Arthropoda</taxon>
        <taxon>Chelicerata</taxon>
        <taxon>Arachnida</taxon>
        <taxon>Araneae</taxon>
        <taxon>Araneomorphae</taxon>
        <taxon>Entelegynae</taxon>
        <taxon>Araneoidea</taxon>
        <taxon>Nephilidae</taxon>
        <taxon>Trichonephila</taxon>
        <taxon>Trichonephila inaurata</taxon>
    </lineage>
</organism>
<dbReference type="Gene3D" id="3.50.30.50">
    <property type="entry name" value="Putative cyclase"/>
    <property type="match status" value="1"/>
</dbReference>
<dbReference type="InterPro" id="IPR037175">
    <property type="entry name" value="KFase_sf"/>
</dbReference>
<dbReference type="GO" id="GO:0004061">
    <property type="term" value="F:arylformamidase activity"/>
    <property type="evidence" value="ECO:0007669"/>
    <property type="project" value="InterPro"/>
</dbReference>
<dbReference type="PANTHER" id="PTHR31118:SF12">
    <property type="entry name" value="CYCLASE-LIKE PROTEIN 2"/>
    <property type="match status" value="1"/>
</dbReference>
<dbReference type="AlphaFoldDB" id="A0A8X6YGZ6"/>